<name>A0A1L3LSH1_9HYPH</name>
<geneLocation type="plasmid" evidence="1 2">
    <name>A</name>
</geneLocation>
<accession>A0A1L3LSH1</accession>
<dbReference type="EMBL" id="CP013108">
    <property type="protein sequence ID" value="APG93027.1"/>
    <property type="molecule type" value="Genomic_DNA"/>
</dbReference>
<keyword evidence="2" id="KW-1185">Reference proteome</keyword>
<gene>
    <name evidence="1" type="primary">parA</name>
    <name evidence="1" type="ORF">SAMCFNEI73_pA0050</name>
</gene>
<proteinExistence type="predicted"/>
<protein>
    <submittedName>
        <fullName evidence="1">ParA protein, plasmid partitioning protein</fullName>
    </submittedName>
</protein>
<keyword evidence="1" id="KW-0614">Plasmid</keyword>
<evidence type="ECO:0000313" key="2">
    <source>
        <dbReference type="Proteomes" id="UP000182306"/>
    </source>
</evidence>
<dbReference type="Proteomes" id="UP000182306">
    <property type="component" value="Plasmid A"/>
</dbReference>
<organism evidence="1 2">
    <name type="scientific">Sinorhizobium americanum</name>
    <dbReference type="NCBI Taxonomy" id="194963"/>
    <lineage>
        <taxon>Bacteria</taxon>
        <taxon>Pseudomonadati</taxon>
        <taxon>Pseudomonadota</taxon>
        <taxon>Alphaproteobacteria</taxon>
        <taxon>Hyphomicrobiales</taxon>
        <taxon>Rhizobiaceae</taxon>
        <taxon>Sinorhizobium/Ensifer group</taxon>
        <taxon>Sinorhizobium</taxon>
    </lineage>
</organism>
<evidence type="ECO:0000313" key="1">
    <source>
        <dbReference type="EMBL" id="APG93027.1"/>
    </source>
</evidence>
<dbReference type="KEGG" id="same:SAMCFNEI73_pA0050"/>
<sequence>MQNLQEGGYDSYLLKTELMERNCYREIRNGYGTVQMLELTESVKKARVEVMNLVRDSEALLAGEKEVAANG</sequence>
<dbReference type="AlphaFoldDB" id="A0A1L3LSH1"/>
<reference evidence="1 2" key="1">
    <citation type="submission" date="2015-10" db="EMBL/GenBank/DDBJ databases">
        <title>Genomic differences between typical nodule nitrogen-fixing rhizobial strains and those coming from bean seeds.</title>
        <authorList>
            <person name="Peralta H."/>
            <person name="Aguilar-Vera A."/>
            <person name="Diaz R."/>
            <person name="Mora Y."/>
            <person name="Martinez-Batallar G."/>
            <person name="Salazar E."/>
            <person name="Vargas-Lagunas C."/>
            <person name="Encarnacion S."/>
            <person name="Girard L."/>
            <person name="Mora J."/>
        </authorList>
    </citation>
    <scope>NUCLEOTIDE SEQUENCE [LARGE SCALE GENOMIC DNA]</scope>
    <source>
        <strain evidence="1 2">CFNEI 73</strain>
        <plasmid evidence="1 2">A</plasmid>
    </source>
</reference>